<dbReference type="PANTHER" id="PTHR46111:SF1">
    <property type="entry name" value="RIBOSOMAL RNA SMALL SUBUNIT METHYLTRANSFERASE I"/>
    <property type="match status" value="1"/>
</dbReference>
<keyword evidence="5" id="KW-0949">S-adenosyl-L-methionine</keyword>
<dbReference type="PANTHER" id="PTHR46111">
    <property type="entry name" value="RIBOSOMAL RNA SMALL SUBUNIT METHYLTRANSFERASE I"/>
    <property type="match status" value="1"/>
</dbReference>
<dbReference type="InterPro" id="IPR035996">
    <property type="entry name" value="4pyrrol_Methylase_sf"/>
</dbReference>
<dbReference type="InterPro" id="IPR000878">
    <property type="entry name" value="4pyrrol_Mease"/>
</dbReference>
<keyword evidence="3 7" id="KW-0489">Methyltransferase</keyword>
<dbReference type="CDD" id="cd11648">
    <property type="entry name" value="RsmI"/>
    <property type="match status" value="1"/>
</dbReference>
<dbReference type="HAMAP" id="MF_01877">
    <property type="entry name" value="16SrRNA_methyltr_I"/>
    <property type="match status" value="1"/>
</dbReference>
<keyword evidence="1" id="KW-0963">Cytoplasm</keyword>
<dbReference type="InterPro" id="IPR008189">
    <property type="entry name" value="rRNA_ssu_MeTfrase_I"/>
</dbReference>
<dbReference type="EMBL" id="ASYR01000042">
    <property type="protein sequence ID" value="KAF0646993.1"/>
    <property type="molecule type" value="Genomic_DNA"/>
</dbReference>
<sequence length="327" mass="34156">AAAADCPAAGGRARSAAALGGVRRARGCETGRVTGTLVLAGTPIGDIADAPPRLAAELAEADVVAAEDTRRLRRLTQALGVQPRGRVVSYFEGNETARTPELVEALVGGARVLLVTDAGMPSVSDPGYRLVAAAVERDVRVTAVPGPSAVLTALALSGLPVDRFCFEGFLPRKAGERLARLREVAAERRTLVYFEAPHRLDDTLAAMAEVFGAGRRAAVCRELTKTYEEVRRGGLGELAAWAAEGVRGEITVVVEGAPEPGPAELDADELVRRVRVREEAGERRKEAIAAVAAEAGLPKREVFDAVVAAKTAEKAEKAGKGEAAGRG</sequence>
<evidence type="ECO:0000256" key="3">
    <source>
        <dbReference type="ARBA" id="ARBA00022603"/>
    </source>
</evidence>
<dbReference type="SUPFAM" id="SSF53790">
    <property type="entry name" value="Tetrapyrrole methylase"/>
    <property type="match status" value="1"/>
</dbReference>
<dbReference type="InterPro" id="IPR014776">
    <property type="entry name" value="4pyrrole_Mease_sub2"/>
</dbReference>
<dbReference type="InterPro" id="IPR014777">
    <property type="entry name" value="4pyrrole_Mease_sub1"/>
</dbReference>
<keyword evidence="4" id="KW-0808">Transferase</keyword>
<keyword evidence="8" id="KW-1185">Reference proteome</keyword>
<dbReference type="NCBIfam" id="TIGR00096">
    <property type="entry name" value="16S rRNA (cytidine(1402)-2'-O)-methyltransferase"/>
    <property type="match status" value="1"/>
</dbReference>
<evidence type="ECO:0000256" key="5">
    <source>
        <dbReference type="ARBA" id="ARBA00022691"/>
    </source>
</evidence>
<evidence type="ECO:0000313" key="7">
    <source>
        <dbReference type="EMBL" id="KAF0646993.1"/>
    </source>
</evidence>
<name>A0ABQ6XMJ4_STRFR</name>
<dbReference type="GO" id="GO:0032259">
    <property type="term" value="P:methylation"/>
    <property type="evidence" value="ECO:0007669"/>
    <property type="project" value="UniProtKB-KW"/>
</dbReference>
<accession>A0ABQ6XMJ4</accession>
<dbReference type="Proteomes" id="UP000731519">
    <property type="component" value="Unassembled WGS sequence"/>
</dbReference>
<evidence type="ECO:0000256" key="2">
    <source>
        <dbReference type="ARBA" id="ARBA00022552"/>
    </source>
</evidence>
<evidence type="ECO:0000259" key="6">
    <source>
        <dbReference type="Pfam" id="PF00590"/>
    </source>
</evidence>
<evidence type="ECO:0000256" key="1">
    <source>
        <dbReference type="ARBA" id="ARBA00022490"/>
    </source>
</evidence>
<organism evidence="7 8">
    <name type="scientific">Streptomyces fradiae ATCC 10745 = DSM 40063</name>
    <dbReference type="NCBI Taxonomy" id="1319510"/>
    <lineage>
        <taxon>Bacteria</taxon>
        <taxon>Bacillati</taxon>
        <taxon>Actinomycetota</taxon>
        <taxon>Actinomycetes</taxon>
        <taxon>Kitasatosporales</taxon>
        <taxon>Streptomycetaceae</taxon>
        <taxon>Streptomyces</taxon>
    </lineage>
</organism>
<comment type="caution">
    <text evidence="7">The sequence shown here is derived from an EMBL/GenBank/DDBJ whole genome shotgun (WGS) entry which is preliminary data.</text>
</comment>
<dbReference type="Gene3D" id="3.40.1010.10">
    <property type="entry name" value="Cobalt-precorrin-4 Transmethylase, Domain 1"/>
    <property type="match status" value="1"/>
</dbReference>
<dbReference type="Pfam" id="PF00590">
    <property type="entry name" value="TP_methylase"/>
    <property type="match status" value="1"/>
</dbReference>
<dbReference type="GO" id="GO:0008168">
    <property type="term" value="F:methyltransferase activity"/>
    <property type="evidence" value="ECO:0007669"/>
    <property type="project" value="UniProtKB-KW"/>
</dbReference>
<reference evidence="7 8" key="1">
    <citation type="submission" date="2013-05" db="EMBL/GenBank/DDBJ databases">
        <title>Genome Sequence of Streptomyces fradiae.</title>
        <authorList>
            <person name="Kirby R."/>
        </authorList>
    </citation>
    <scope>NUCLEOTIDE SEQUENCE [LARGE SCALE GENOMIC DNA]</scope>
    <source>
        <strain evidence="7 8">ATCC 10745</strain>
    </source>
</reference>
<evidence type="ECO:0000256" key="4">
    <source>
        <dbReference type="ARBA" id="ARBA00022679"/>
    </source>
</evidence>
<dbReference type="PIRSF" id="PIRSF005917">
    <property type="entry name" value="MTase_YraL"/>
    <property type="match status" value="1"/>
</dbReference>
<feature type="domain" description="Tetrapyrrole methylase" evidence="6">
    <location>
        <begin position="36"/>
        <end position="239"/>
    </location>
</feature>
<proteinExistence type="inferred from homology"/>
<keyword evidence="2" id="KW-0698">rRNA processing</keyword>
<feature type="non-terminal residue" evidence="7">
    <location>
        <position position="1"/>
    </location>
</feature>
<evidence type="ECO:0000313" key="8">
    <source>
        <dbReference type="Proteomes" id="UP000731519"/>
    </source>
</evidence>
<gene>
    <name evidence="7" type="ORF">K701_25455</name>
</gene>
<protein>
    <submittedName>
        <fullName evidence="7">Tetrapyrrole (Corrin/porphyrin) methylase</fullName>
    </submittedName>
</protein>
<dbReference type="Gene3D" id="3.30.950.10">
    <property type="entry name" value="Methyltransferase, Cobalt-precorrin-4 Transmethylase, Domain 2"/>
    <property type="match status" value="1"/>
</dbReference>